<dbReference type="AlphaFoldDB" id="A0A1T4LT79"/>
<dbReference type="STRING" id="225004.SAMN02745152_00672"/>
<dbReference type="PANTHER" id="PTHR24421">
    <property type="entry name" value="NITRATE/NITRITE SENSOR PROTEIN NARX-RELATED"/>
    <property type="match status" value="1"/>
</dbReference>
<evidence type="ECO:0000256" key="4">
    <source>
        <dbReference type="ARBA" id="ARBA00022679"/>
    </source>
</evidence>
<keyword evidence="9" id="KW-0472">Membrane</keyword>
<dbReference type="PANTHER" id="PTHR24421:SF10">
    <property type="entry name" value="NITRATE_NITRITE SENSOR PROTEIN NARQ"/>
    <property type="match status" value="1"/>
</dbReference>
<dbReference type="InterPro" id="IPR050482">
    <property type="entry name" value="Sensor_HK_TwoCompSys"/>
</dbReference>
<sequence length="272" mass="30948">MNLTQTIEELEDIIRNYITYFIVFDILFFAVLFVSVLLLIRFLKSKKSLKDSNEYLLFTIKGQEEERARIARELHDTIAQDLRYCRTLLEKKNCAENIPEAVQLLGKSLSDVRLISYNLSPADIKKKDLRANLVNLCASIAQTCDVKFRISMPDDTDTSFLNENDILNLYRIVQESLTNVIKHANADKAVILIRNSSENEEKGLYIFISDDGCGFDYDAEQYEGFSSYKRIGGAKHFGLIGIKKRCQLIGAEFSVSSAPGEGTQISIFKRIN</sequence>
<dbReference type="GO" id="GO:0000155">
    <property type="term" value="F:phosphorelay sensor kinase activity"/>
    <property type="evidence" value="ECO:0007669"/>
    <property type="project" value="InterPro"/>
</dbReference>
<proteinExistence type="predicted"/>
<dbReference type="Gene3D" id="3.30.565.10">
    <property type="entry name" value="Histidine kinase-like ATPase, C-terminal domain"/>
    <property type="match status" value="1"/>
</dbReference>
<comment type="catalytic activity">
    <reaction evidence="1">
        <text>ATP + protein L-histidine = ADP + protein N-phospho-L-histidine.</text>
        <dbReference type="EC" id="2.7.13.3"/>
    </reaction>
</comment>
<gene>
    <name evidence="12" type="ORF">SAMN02745152_00672</name>
</gene>
<accession>A0A1T4LT79</accession>
<dbReference type="OrthoDB" id="199946at2"/>
<organism evidence="12 13">
    <name type="scientific">Treponema berlinense</name>
    <dbReference type="NCBI Taxonomy" id="225004"/>
    <lineage>
        <taxon>Bacteria</taxon>
        <taxon>Pseudomonadati</taxon>
        <taxon>Spirochaetota</taxon>
        <taxon>Spirochaetia</taxon>
        <taxon>Spirochaetales</taxon>
        <taxon>Treponemataceae</taxon>
        <taxon>Treponema</taxon>
    </lineage>
</organism>
<keyword evidence="5" id="KW-0547">Nucleotide-binding</keyword>
<keyword evidence="3" id="KW-0597">Phosphoprotein</keyword>
<dbReference type="SUPFAM" id="SSF55874">
    <property type="entry name" value="ATPase domain of HSP90 chaperone/DNA topoisomerase II/histidine kinase"/>
    <property type="match status" value="1"/>
</dbReference>
<dbReference type="GO" id="GO:0005524">
    <property type="term" value="F:ATP binding"/>
    <property type="evidence" value="ECO:0007669"/>
    <property type="project" value="UniProtKB-KW"/>
</dbReference>
<dbReference type="Proteomes" id="UP000190395">
    <property type="component" value="Unassembled WGS sequence"/>
</dbReference>
<protein>
    <recommendedName>
        <fullName evidence="2">histidine kinase</fullName>
        <ecNumber evidence="2">2.7.13.3</ecNumber>
    </recommendedName>
</protein>
<feature type="domain" description="Signal transduction histidine kinase subgroup 3 dimerisation and phosphoacceptor" evidence="11">
    <location>
        <begin position="66"/>
        <end position="122"/>
    </location>
</feature>
<evidence type="ECO:0000256" key="9">
    <source>
        <dbReference type="SAM" id="Phobius"/>
    </source>
</evidence>
<dbReference type="GeneID" id="303366938"/>
<keyword evidence="13" id="KW-1185">Reference proteome</keyword>
<dbReference type="Gene3D" id="1.20.5.1930">
    <property type="match status" value="1"/>
</dbReference>
<keyword evidence="9" id="KW-1133">Transmembrane helix</keyword>
<keyword evidence="6 12" id="KW-0418">Kinase</keyword>
<keyword evidence="4" id="KW-0808">Transferase</keyword>
<evidence type="ECO:0000259" key="11">
    <source>
        <dbReference type="Pfam" id="PF07730"/>
    </source>
</evidence>
<dbReference type="GO" id="GO:0046983">
    <property type="term" value="F:protein dimerization activity"/>
    <property type="evidence" value="ECO:0007669"/>
    <property type="project" value="InterPro"/>
</dbReference>
<evidence type="ECO:0000256" key="6">
    <source>
        <dbReference type="ARBA" id="ARBA00022777"/>
    </source>
</evidence>
<evidence type="ECO:0000313" key="12">
    <source>
        <dbReference type="EMBL" id="SJZ57821.1"/>
    </source>
</evidence>
<dbReference type="EC" id="2.7.13.3" evidence="2"/>
<evidence type="ECO:0000256" key="2">
    <source>
        <dbReference type="ARBA" id="ARBA00012438"/>
    </source>
</evidence>
<evidence type="ECO:0000256" key="5">
    <source>
        <dbReference type="ARBA" id="ARBA00022741"/>
    </source>
</evidence>
<evidence type="ECO:0000313" key="13">
    <source>
        <dbReference type="Proteomes" id="UP000190395"/>
    </source>
</evidence>
<dbReference type="Pfam" id="PF02518">
    <property type="entry name" value="HATPase_c"/>
    <property type="match status" value="1"/>
</dbReference>
<keyword evidence="7" id="KW-0067">ATP-binding</keyword>
<dbReference type="InterPro" id="IPR011712">
    <property type="entry name" value="Sig_transdc_His_kin_sub3_dim/P"/>
</dbReference>
<feature type="domain" description="Histidine kinase/HSP90-like ATPase" evidence="10">
    <location>
        <begin position="165"/>
        <end position="268"/>
    </location>
</feature>
<dbReference type="CDD" id="cd16917">
    <property type="entry name" value="HATPase_UhpB-NarQ-NarX-like"/>
    <property type="match status" value="1"/>
</dbReference>
<evidence type="ECO:0000256" key="1">
    <source>
        <dbReference type="ARBA" id="ARBA00000085"/>
    </source>
</evidence>
<evidence type="ECO:0000256" key="7">
    <source>
        <dbReference type="ARBA" id="ARBA00022840"/>
    </source>
</evidence>
<dbReference type="RefSeq" id="WP_078930409.1">
    <property type="nucleotide sequence ID" value="NZ_FUXC01000002.1"/>
</dbReference>
<dbReference type="InterPro" id="IPR003594">
    <property type="entry name" value="HATPase_dom"/>
</dbReference>
<dbReference type="Pfam" id="PF07730">
    <property type="entry name" value="HisKA_3"/>
    <property type="match status" value="1"/>
</dbReference>
<evidence type="ECO:0000256" key="8">
    <source>
        <dbReference type="ARBA" id="ARBA00023012"/>
    </source>
</evidence>
<evidence type="ECO:0000259" key="10">
    <source>
        <dbReference type="Pfam" id="PF02518"/>
    </source>
</evidence>
<keyword evidence="9" id="KW-0812">Transmembrane</keyword>
<name>A0A1T4LT79_9SPIR</name>
<keyword evidence="8" id="KW-0902">Two-component regulatory system</keyword>
<evidence type="ECO:0000256" key="3">
    <source>
        <dbReference type="ARBA" id="ARBA00022553"/>
    </source>
</evidence>
<dbReference type="GO" id="GO:0016020">
    <property type="term" value="C:membrane"/>
    <property type="evidence" value="ECO:0007669"/>
    <property type="project" value="InterPro"/>
</dbReference>
<dbReference type="InterPro" id="IPR036890">
    <property type="entry name" value="HATPase_C_sf"/>
</dbReference>
<reference evidence="12 13" key="1">
    <citation type="submission" date="2017-02" db="EMBL/GenBank/DDBJ databases">
        <authorList>
            <person name="Peterson S.W."/>
        </authorList>
    </citation>
    <scope>NUCLEOTIDE SEQUENCE [LARGE SCALE GENOMIC DNA]</scope>
    <source>
        <strain evidence="12 13">ATCC BAA-909</strain>
    </source>
</reference>
<feature type="transmembrane region" description="Helical" evidence="9">
    <location>
        <begin position="17"/>
        <end position="40"/>
    </location>
</feature>
<dbReference type="EMBL" id="FUXC01000002">
    <property type="protein sequence ID" value="SJZ57821.1"/>
    <property type="molecule type" value="Genomic_DNA"/>
</dbReference>